<dbReference type="OrthoDB" id="4624at2"/>
<evidence type="ECO:0000313" key="3">
    <source>
        <dbReference type="Proteomes" id="UP000295063"/>
    </source>
</evidence>
<dbReference type="InterPro" id="IPR009825">
    <property type="entry name" value="ECF_substrate-spec-like"/>
</dbReference>
<evidence type="ECO:0000313" key="2">
    <source>
        <dbReference type="EMBL" id="TCL39414.1"/>
    </source>
</evidence>
<feature type="transmembrane region" description="Helical" evidence="1">
    <location>
        <begin position="78"/>
        <end position="98"/>
    </location>
</feature>
<feature type="transmembrane region" description="Helical" evidence="1">
    <location>
        <begin position="110"/>
        <end position="130"/>
    </location>
</feature>
<accession>A0A4V2Q906</accession>
<sequence>MVYTSTKRLVYLALLMSLSIVLTRIASITIPFEGVITLRLGLGQLPIMLAGLLFGPYWGFTTGILADIIGFNLNPLGIYLPQFSLIAGLHGLLPPLIIRLFGKNYPAHSLTGAIALTQIVTSLLLTPYVLKTAFGIPWLISMPGRLASQLLIIPAYILLTKKIITALNLPLFPARKGHISYH</sequence>
<dbReference type="EMBL" id="SLUI01000002">
    <property type="protein sequence ID" value="TCL39414.1"/>
    <property type="molecule type" value="Genomic_DNA"/>
</dbReference>
<comment type="caution">
    <text evidence="2">The sequence shown here is derived from an EMBL/GenBank/DDBJ whole genome shotgun (WGS) entry which is preliminary data.</text>
</comment>
<dbReference type="NCBIfam" id="TIGR04518">
    <property type="entry name" value="ECF_S_folT_fam"/>
    <property type="match status" value="1"/>
</dbReference>
<dbReference type="RefSeq" id="WP_132075904.1">
    <property type="nucleotide sequence ID" value="NZ_DAIMLW010000253.1"/>
</dbReference>
<keyword evidence="1" id="KW-0472">Membrane</keyword>
<feature type="transmembrane region" description="Helical" evidence="1">
    <location>
        <begin position="12"/>
        <end position="35"/>
    </location>
</feature>
<dbReference type="InterPro" id="IPR030949">
    <property type="entry name" value="ECF_S_folate_fam"/>
</dbReference>
<proteinExistence type="predicted"/>
<dbReference type="GO" id="GO:0016020">
    <property type="term" value="C:membrane"/>
    <property type="evidence" value="ECO:0007669"/>
    <property type="project" value="InterPro"/>
</dbReference>
<gene>
    <name evidence="2" type="ORF">EV210_102330</name>
</gene>
<reference evidence="2 3" key="1">
    <citation type="submission" date="2019-03" db="EMBL/GenBank/DDBJ databases">
        <title>Genomic Encyclopedia of Type Strains, Phase IV (KMG-IV): sequencing the most valuable type-strain genomes for metagenomic binning, comparative biology and taxonomic classification.</title>
        <authorList>
            <person name="Goeker M."/>
        </authorList>
    </citation>
    <scope>NUCLEOTIDE SEQUENCE [LARGE SCALE GENOMIC DNA]</scope>
    <source>
        <strain evidence="2 3">DSM 15969</strain>
    </source>
</reference>
<feature type="transmembrane region" description="Helical" evidence="1">
    <location>
        <begin position="47"/>
        <end position="66"/>
    </location>
</feature>
<name>A0A4V2Q906_9FIRM</name>
<keyword evidence="1" id="KW-0812">Transmembrane</keyword>
<keyword evidence="3" id="KW-1185">Reference proteome</keyword>
<dbReference type="Proteomes" id="UP000295063">
    <property type="component" value="Unassembled WGS sequence"/>
</dbReference>
<dbReference type="Pfam" id="PF07155">
    <property type="entry name" value="ECF-ribofla_trS"/>
    <property type="match status" value="1"/>
</dbReference>
<organism evidence="2 3">
    <name type="scientific">Anaerospora hongkongensis</name>
    <dbReference type="NCBI Taxonomy" id="244830"/>
    <lineage>
        <taxon>Bacteria</taxon>
        <taxon>Bacillati</taxon>
        <taxon>Bacillota</taxon>
        <taxon>Negativicutes</taxon>
        <taxon>Selenomonadales</taxon>
        <taxon>Sporomusaceae</taxon>
        <taxon>Anaerospora</taxon>
    </lineage>
</organism>
<dbReference type="Gene3D" id="1.10.1760.20">
    <property type="match status" value="1"/>
</dbReference>
<evidence type="ECO:0000256" key="1">
    <source>
        <dbReference type="SAM" id="Phobius"/>
    </source>
</evidence>
<dbReference type="AlphaFoldDB" id="A0A4V2Q906"/>
<keyword evidence="1" id="KW-1133">Transmembrane helix</keyword>
<protein>
    <submittedName>
        <fullName evidence="2">ECF transporter S component (Folate family)</fullName>
    </submittedName>
</protein>